<dbReference type="Gene3D" id="3.40.50.10790">
    <property type="entry name" value="S-adenosyl-l-methionine hydroxide adenosyltransferase, N-terminal"/>
    <property type="match status" value="1"/>
</dbReference>
<accession>G8QZF0</accession>
<reference evidence="5 6" key="1">
    <citation type="journal article" date="2012" name="Stand. Genomic Sci.">
        <title>Genome sequence of the orange-pigmented seawater bacterium Owenweeksia hongkongensis type strain (UST20020801(T)).</title>
        <authorList>
            <person name="Riedel T."/>
            <person name="Held B."/>
            <person name="Nolan M."/>
            <person name="Lucas S."/>
            <person name="Lapidus A."/>
            <person name="Tice H."/>
            <person name="Del Rio T.G."/>
            <person name="Cheng J.F."/>
            <person name="Han C."/>
            <person name="Tapia R."/>
            <person name="Goodwin L.A."/>
            <person name="Pitluck S."/>
            <person name="Liolios K."/>
            <person name="Mavromatis K."/>
            <person name="Pagani I."/>
            <person name="Ivanova N."/>
            <person name="Mikhailova N."/>
            <person name="Pati A."/>
            <person name="Chen A."/>
            <person name="Palaniappan K."/>
            <person name="Rohde M."/>
            <person name="Tindall B.J."/>
            <person name="Detter J.C."/>
            <person name="Goker M."/>
            <person name="Woyke T."/>
            <person name="Bristow J."/>
            <person name="Eisen J.A."/>
            <person name="Markowitz V."/>
            <person name="Hugenholtz P."/>
            <person name="Klenk H.P."/>
            <person name="Kyrpides N.C."/>
        </authorList>
    </citation>
    <scope>NUCLEOTIDE SEQUENCE</scope>
    <source>
        <strain evidence="6">DSM 17368 / JCM 12287 / NRRL B-23963</strain>
    </source>
</reference>
<dbReference type="PANTHER" id="PTHR35092">
    <property type="entry name" value="CHLORINASE MJ1651"/>
    <property type="match status" value="1"/>
</dbReference>
<dbReference type="Proteomes" id="UP000005631">
    <property type="component" value="Chromosome"/>
</dbReference>
<dbReference type="KEGG" id="oho:Oweho_1588"/>
<sequence>MPIITLTSDYGILDHYLASVKGALLSESPDFTLVDISHTIEPGNFFEAAFILRNCYASFPKGTVHLVAFQEISENGKLLAAEMDGQFFLMADNGLLPMINPDLKIKKTIEIDLRAEKSHFPAKDILTRAANHLARGGSIDLLGRQARDIVQKTISRPIISNDKNSIKGSVVYIDNFGNLISNISQKTFREVGQDRSFEIQLPRSQRISKLSESYHSVSSGSVMAFFNSQNLLEIAVSDSRGKVFNGANTLLGIEVQNVITIQFR</sequence>
<name>G8QZF0_OWEHD</name>
<dbReference type="InterPro" id="IPR023228">
    <property type="entry name" value="SAM_OH_AdoTrfase_N_sf"/>
</dbReference>
<evidence type="ECO:0000259" key="3">
    <source>
        <dbReference type="Pfam" id="PF01887"/>
    </source>
</evidence>
<dbReference type="InterPro" id="IPR023227">
    <property type="entry name" value="SAM_OH_AdoTrfase_C_sf"/>
</dbReference>
<dbReference type="EMBL" id="CP003156">
    <property type="protein sequence ID" value="AEV32578.1"/>
    <property type="molecule type" value="Genomic_DNA"/>
</dbReference>
<evidence type="ECO:0000313" key="5">
    <source>
        <dbReference type="EMBL" id="AEV32578.1"/>
    </source>
</evidence>
<dbReference type="InterPro" id="IPR046470">
    <property type="entry name" value="SAM_HAT_C"/>
</dbReference>
<dbReference type="eggNOG" id="COG1912">
    <property type="taxonomic scope" value="Bacteria"/>
</dbReference>
<dbReference type="AlphaFoldDB" id="G8QZF0"/>
<keyword evidence="6" id="KW-1185">Reference proteome</keyword>
<gene>
    <name evidence="5" type="ordered locus">Oweho_1588</name>
</gene>
<dbReference type="SUPFAM" id="SSF101852">
    <property type="entry name" value="Bacterial fluorinating enzyme, C-terminal domain"/>
    <property type="match status" value="1"/>
</dbReference>
<evidence type="ECO:0000313" key="6">
    <source>
        <dbReference type="Proteomes" id="UP000005631"/>
    </source>
</evidence>
<dbReference type="PATRIC" id="fig|926562.3.peg.1589"/>
<organism evidence="5 6">
    <name type="scientific">Owenweeksia hongkongensis (strain DSM 17368 / CIP 108786 / JCM 12287 / NRRL B-23963 / UST20020801)</name>
    <dbReference type="NCBI Taxonomy" id="926562"/>
    <lineage>
        <taxon>Bacteria</taxon>
        <taxon>Pseudomonadati</taxon>
        <taxon>Bacteroidota</taxon>
        <taxon>Flavobacteriia</taxon>
        <taxon>Flavobacteriales</taxon>
        <taxon>Owenweeksiaceae</taxon>
        <taxon>Owenweeksia</taxon>
    </lineage>
</organism>
<comment type="similarity">
    <text evidence="2">Belongs to the SAM hydrolase / SAM-dependent halogenase family.</text>
</comment>
<feature type="domain" description="S-adenosyl-l-methionine hydroxide adenosyltransferase N-terminal" evidence="3">
    <location>
        <begin position="4"/>
        <end position="143"/>
    </location>
</feature>
<evidence type="ECO:0008006" key="7">
    <source>
        <dbReference type="Google" id="ProtNLM"/>
    </source>
</evidence>
<evidence type="ECO:0000259" key="4">
    <source>
        <dbReference type="Pfam" id="PF20257"/>
    </source>
</evidence>
<proteinExistence type="inferred from homology"/>
<dbReference type="Gene3D" id="2.40.30.90">
    <property type="entry name" value="Bacterial fluorinating enzyme like"/>
    <property type="match status" value="1"/>
</dbReference>
<dbReference type="STRING" id="926562.Oweho_1588"/>
<keyword evidence="1" id="KW-0949">S-adenosyl-L-methionine</keyword>
<dbReference type="PANTHER" id="PTHR35092:SF1">
    <property type="entry name" value="CHLORINASE MJ1651"/>
    <property type="match status" value="1"/>
</dbReference>
<dbReference type="RefSeq" id="WP_014201934.1">
    <property type="nucleotide sequence ID" value="NC_016599.1"/>
</dbReference>
<evidence type="ECO:0000256" key="1">
    <source>
        <dbReference type="ARBA" id="ARBA00022691"/>
    </source>
</evidence>
<dbReference type="InterPro" id="IPR046469">
    <property type="entry name" value="SAM_HAT_N"/>
</dbReference>
<dbReference type="InterPro" id="IPR002747">
    <property type="entry name" value="SAM_OH_AdoTrfase"/>
</dbReference>
<dbReference type="OrthoDB" id="9792195at2"/>
<dbReference type="SUPFAM" id="SSF102522">
    <property type="entry name" value="Bacterial fluorinating enzyme, N-terminal domain"/>
    <property type="match status" value="1"/>
</dbReference>
<dbReference type="HOGENOM" id="CLU_059734_1_1_10"/>
<evidence type="ECO:0000256" key="2">
    <source>
        <dbReference type="ARBA" id="ARBA00024035"/>
    </source>
</evidence>
<dbReference type="PIRSF" id="PIRSF006779">
    <property type="entry name" value="UCP006779"/>
    <property type="match status" value="1"/>
</dbReference>
<dbReference type="Pfam" id="PF20257">
    <property type="entry name" value="SAM_HAT_C"/>
    <property type="match status" value="1"/>
</dbReference>
<feature type="domain" description="S-adenosyl-l-methionine hydroxide adenosyltransferase C-terminal" evidence="4">
    <location>
        <begin position="168"/>
        <end position="259"/>
    </location>
</feature>
<dbReference type="Pfam" id="PF01887">
    <property type="entry name" value="SAM_HAT_N"/>
    <property type="match status" value="1"/>
</dbReference>
<protein>
    <recommendedName>
        <fullName evidence="7">SAM-dependent chlorinase/fluorinase</fullName>
    </recommendedName>
</protein>